<evidence type="ECO:0000313" key="2">
    <source>
        <dbReference type="Proteomes" id="UP000604475"/>
    </source>
</evidence>
<reference evidence="1" key="1">
    <citation type="submission" date="2020-12" db="EMBL/GenBank/DDBJ databases">
        <title>Genomic characterization of non-nitrogen-fixing Frankia strains.</title>
        <authorList>
            <person name="Carlos-Shanley C."/>
            <person name="Guerra T."/>
            <person name="Hahn D."/>
        </authorList>
    </citation>
    <scope>NUCLEOTIDE SEQUENCE</scope>
    <source>
        <strain evidence="1">CN6</strain>
    </source>
</reference>
<sequence length="250" mass="26763">MYDYFLGGKNNFPADRAAAEQVLRVAPSVRVWARENRAFLHRAARYAAHAGVDQYLDVGTGFPAAPNLHEIARKTTPAARVVYVDNDPLVSVHARALLTSPPDGRTAYVEADLRSPEAILSSEELGATLDLSRAVVLSLVAVLHFLPDDDDPAGVVRRLVDALAPGSCLILSHGTGDFAPEAARRGAEIYRERGIAVQARSKAEIAALVPAGMALVEPGVVPIHRWRPDAGSGEYGDTEIGVYGLVARKL</sequence>
<dbReference type="GO" id="GO:0032259">
    <property type="term" value="P:methylation"/>
    <property type="evidence" value="ECO:0007669"/>
    <property type="project" value="UniProtKB-KW"/>
</dbReference>
<proteinExistence type="predicted"/>
<organism evidence="1 2">
    <name type="scientific">Frankia nepalensis</name>
    <dbReference type="NCBI Taxonomy" id="1836974"/>
    <lineage>
        <taxon>Bacteria</taxon>
        <taxon>Bacillati</taxon>
        <taxon>Actinomycetota</taxon>
        <taxon>Actinomycetes</taxon>
        <taxon>Frankiales</taxon>
        <taxon>Frankiaceae</taxon>
        <taxon>Frankia</taxon>
    </lineage>
</organism>
<name>A0A937UP46_9ACTN</name>
<dbReference type="GO" id="GO:0008168">
    <property type="term" value="F:methyltransferase activity"/>
    <property type="evidence" value="ECO:0007669"/>
    <property type="project" value="UniProtKB-KW"/>
</dbReference>
<dbReference type="InterPro" id="IPR006764">
    <property type="entry name" value="SAM_dep_MeTrfase_SAV2177_type"/>
</dbReference>
<comment type="caution">
    <text evidence="1">The sequence shown here is derived from an EMBL/GenBank/DDBJ whole genome shotgun (WGS) entry which is preliminary data.</text>
</comment>
<dbReference type="Pfam" id="PF04672">
    <property type="entry name" value="Methyltransf_19"/>
    <property type="match status" value="1"/>
</dbReference>
<dbReference type="Proteomes" id="UP000604475">
    <property type="component" value="Unassembled WGS sequence"/>
</dbReference>
<dbReference type="PIRSF" id="PIRSF017393">
    <property type="entry name" value="MTase_SAV2177"/>
    <property type="match status" value="1"/>
</dbReference>
<gene>
    <name evidence="1" type="ORF">I7412_06875</name>
</gene>
<dbReference type="EMBL" id="JAEACQ010000151">
    <property type="protein sequence ID" value="MBL7626895.1"/>
    <property type="molecule type" value="Genomic_DNA"/>
</dbReference>
<dbReference type="InterPro" id="IPR029063">
    <property type="entry name" value="SAM-dependent_MTases_sf"/>
</dbReference>
<keyword evidence="2" id="KW-1185">Reference proteome</keyword>
<keyword evidence="1" id="KW-0489">Methyltransferase</keyword>
<dbReference type="SUPFAM" id="SSF53335">
    <property type="entry name" value="S-adenosyl-L-methionine-dependent methyltransferases"/>
    <property type="match status" value="1"/>
</dbReference>
<dbReference type="Gene3D" id="3.40.50.150">
    <property type="entry name" value="Vaccinia Virus protein VP39"/>
    <property type="match status" value="1"/>
</dbReference>
<protein>
    <submittedName>
        <fullName evidence="1">SAM-dependent methyltransferase</fullName>
    </submittedName>
</protein>
<dbReference type="AlphaFoldDB" id="A0A937UP46"/>
<keyword evidence="1" id="KW-0808">Transferase</keyword>
<evidence type="ECO:0000313" key="1">
    <source>
        <dbReference type="EMBL" id="MBL7626895.1"/>
    </source>
</evidence>
<accession>A0A937UP46</accession>